<accession>V5BIS8</accession>
<name>V5BIS8_9GAMM</name>
<comment type="caution">
    <text evidence="1">The sequence shown here is derived from an EMBL/GenBank/DDBJ whole genome shotgun (WGS) entry which is preliminary data.</text>
</comment>
<evidence type="ECO:0000313" key="1">
    <source>
        <dbReference type="EMBL" id="ESS73210.1"/>
    </source>
</evidence>
<protein>
    <submittedName>
        <fullName evidence="1">Uncharacterized protein</fullName>
    </submittedName>
</protein>
<organism evidence="1 2">
    <name type="scientific">Methyloglobulus morosus KoM1</name>
    <dbReference type="NCBI Taxonomy" id="1116472"/>
    <lineage>
        <taxon>Bacteria</taxon>
        <taxon>Pseudomonadati</taxon>
        <taxon>Pseudomonadota</taxon>
        <taxon>Gammaproteobacteria</taxon>
        <taxon>Methylococcales</taxon>
        <taxon>Methylococcaceae</taxon>
        <taxon>Methyloglobulus</taxon>
    </lineage>
</organism>
<dbReference type="eggNOG" id="ENOG5031NBC">
    <property type="taxonomic scope" value="Bacteria"/>
</dbReference>
<dbReference type="AlphaFoldDB" id="V5BIS8"/>
<dbReference type="PATRIC" id="fig|1116472.3.peg.923"/>
<dbReference type="OrthoDB" id="5569116at2"/>
<dbReference type="RefSeq" id="WP_023493793.1">
    <property type="nucleotide sequence ID" value="NZ_AYLO01000030.1"/>
</dbReference>
<dbReference type="Proteomes" id="UP000017842">
    <property type="component" value="Unassembled WGS sequence"/>
</dbReference>
<gene>
    <name evidence="1" type="ORF">MGMO_30c00050</name>
</gene>
<proteinExistence type="predicted"/>
<dbReference type="EMBL" id="AYLO01000030">
    <property type="protein sequence ID" value="ESS73210.1"/>
    <property type="molecule type" value="Genomic_DNA"/>
</dbReference>
<sequence>MSSEEFIESDKKYIVSMRLNNNDRRAIRAMASRLFVRESELYRFAVNNLLNCLHKLHDMDCMGSDLLPLFIEFRVDLIQNLGLKKQQLFNIINSGNMPPDKFVAMADIELLLLPRHLLRQRLLQIEEAIAVKQDDISAWLESYFAQKYKLDKNGEEELEMLDTEVHAT</sequence>
<evidence type="ECO:0000313" key="2">
    <source>
        <dbReference type="Proteomes" id="UP000017842"/>
    </source>
</evidence>
<reference evidence="1 2" key="1">
    <citation type="journal article" date="2013" name="Genome Announc.">
        <title>Draft Genome Sequence of the Methanotrophic Gammaproteobacterium Methyloglobulus morosus DSM 22980 Strain KoM1.</title>
        <authorList>
            <person name="Poehlein A."/>
            <person name="Deutzmann J.S."/>
            <person name="Daniel R."/>
            <person name="Simeonova D.D."/>
        </authorList>
    </citation>
    <scope>NUCLEOTIDE SEQUENCE [LARGE SCALE GENOMIC DNA]</scope>
    <source>
        <strain evidence="1 2">KoM1</strain>
    </source>
</reference>
<keyword evidence="2" id="KW-1185">Reference proteome</keyword>